<keyword evidence="3" id="KW-0808">Transferase</keyword>
<dbReference type="Proteomes" id="UP000762676">
    <property type="component" value="Unassembled WGS sequence"/>
</dbReference>
<dbReference type="AlphaFoldDB" id="A0AAV4HW86"/>
<feature type="region of interest" description="Disordered" evidence="1">
    <location>
        <begin position="184"/>
        <end position="231"/>
    </location>
</feature>
<proteinExistence type="predicted"/>
<comment type="caution">
    <text evidence="3">The sequence shown here is derived from an EMBL/GenBank/DDBJ whole genome shotgun (WGS) entry which is preliminary data.</text>
</comment>
<feature type="compositionally biased region" description="Low complexity" evidence="1">
    <location>
        <begin position="217"/>
        <end position="228"/>
    </location>
</feature>
<keyword evidence="3" id="KW-0695">RNA-directed DNA polymerase</keyword>
<keyword evidence="2" id="KW-0812">Transmembrane</keyword>
<evidence type="ECO:0000256" key="2">
    <source>
        <dbReference type="SAM" id="Phobius"/>
    </source>
</evidence>
<keyword evidence="4" id="KW-1185">Reference proteome</keyword>
<feature type="compositionally biased region" description="Polar residues" evidence="1">
    <location>
        <begin position="280"/>
        <end position="293"/>
    </location>
</feature>
<dbReference type="EMBL" id="BMAT01002181">
    <property type="protein sequence ID" value="GFS00786.1"/>
    <property type="molecule type" value="Genomic_DNA"/>
</dbReference>
<keyword evidence="2" id="KW-1133">Transmembrane helix</keyword>
<dbReference type="GO" id="GO:0003964">
    <property type="term" value="F:RNA-directed DNA polymerase activity"/>
    <property type="evidence" value="ECO:0007669"/>
    <property type="project" value="UniProtKB-KW"/>
</dbReference>
<accession>A0AAV4HW86</accession>
<name>A0AAV4HW86_9GAST</name>
<organism evidence="3 4">
    <name type="scientific">Elysia marginata</name>
    <dbReference type="NCBI Taxonomy" id="1093978"/>
    <lineage>
        <taxon>Eukaryota</taxon>
        <taxon>Metazoa</taxon>
        <taxon>Spiralia</taxon>
        <taxon>Lophotrochozoa</taxon>
        <taxon>Mollusca</taxon>
        <taxon>Gastropoda</taxon>
        <taxon>Heterobranchia</taxon>
        <taxon>Euthyneura</taxon>
        <taxon>Panpulmonata</taxon>
        <taxon>Sacoglossa</taxon>
        <taxon>Placobranchoidea</taxon>
        <taxon>Plakobranchidae</taxon>
        <taxon>Elysia</taxon>
    </lineage>
</organism>
<evidence type="ECO:0000256" key="1">
    <source>
        <dbReference type="SAM" id="MobiDB-lite"/>
    </source>
</evidence>
<gene>
    <name evidence="3" type="ORF">ElyMa_001079900</name>
</gene>
<reference evidence="3 4" key="1">
    <citation type="journal article" date="2021" name="Elife">
        <title>Chloroplast acquisition without the gene transfer in kleptoplastic sea slugs, Plakobranchus ocellatus.</title>
        <authorList>
            <person name="Maeda T."/>
            <person name="Takahashi S."/>
            <person name="Yoshida T."/>
            <person name="Shimamura S."/>
            <person name="Takaki Y."/>
            <person name="Nagai Y."/>
            <person name="Toyoda A."/>
            <person name="Suzuki Y."/>
            <person name="Arimoto A."/>
            <person name="Ishii H."/>
            <person name="Satoh N."/>
            <person name="Nishiyama T."/>
            <person name="Hasebe M."/>
            <person name="Maruyama T."/>
            <person name="Minagawa J."/>
            <person name="Obokata J."/>
            <person name="Shigenobu S."/>
        </authorList>
    </citation>
    <scope>NUCLEOTIDE SEQUENCE [LARGE SCALE GENOMIC DNA]</scope>
</reference>
<sequence>MMMMMMIIIIIIIITITIIIIIIITIIIIIIILTITIIIITIIIIISSSSSTIFPEDILDYQSVKKTLLRRFGCDKNGFKSKFFFAKPSMDEDFATYINRVARYFNHWLELAQVSDFDSLSFLIPSEIALQPCDAEFVSYIKDHSPTSLSDMKTRATSYLNARQSKSFTKASTTSFAGASVRHTVRPDSRRSFSQSYRSPSHRRVSTPSLGRHTSHSHTSSGHRPPTHGVHSFAGVILGDIDAIAHPTTFNSHSGVDDSVPSACIITQAQARKITDDGSQHTMAPSNDSSPQS</sequence>
<protein>
    <submittedName>
        <fullName evidence="3">Reverse transcriptase</fullName>
    </submittedName>
</protein>
<evidence type="ECO:0000313" key="3">
    <source>
        <dbReference type="EMBL" id="GFS00786.1"/>
    </source>
</evidence>
<keyword evidence="2" id="KW-0472">Membrane</keyword>
<keyword evidence="3" id="KW-0548">Nucleotidyltransferase</keyword>
<dbReference type="PANTHER" id="PTHR46888">
    <property type="entry name" value="ZINC KNUCKLE DOMAINCONTAINING PROTEIN-RELATED"/>
    <property type="match status" value="1"/>
</dbReference>
<feature type="transmembrane region" description="Helical" evidence="2">
    <location>
        <begin position="7"/>
        <end position="40"/>
    </location>
</feature>
<feature type="region of interest" description="Disordered" evidence="1">
    <location>
        <begin position="272"/>
        <end position="293"/>
    </location>
</feature>
<dbReference type="PANTHER" id="PTHR46888:SF1">
    <property type="entry name" value="RIBONUCLEASE H"/>
    <property type="match status" value="1"/>
</dbReference>
<evidence type="ECO:0000313" key="4">
    <source>
        <dbReference type="Proteomes" id="UP000762676"/>
    </source>
</evidence>